<reference evidence="10 11" key="1">
    <citation type="submission" date="2013-01" db="EMBL/GenBank/DDBJ databases">
        <authorList>
            <person name="Harkins D.M."/>
            <person name="Durkin A.S."/>
            <person name="Brinkac L.M."/>
            <person name="Haft D.H."/>
            <person name="Selengut J.D."/>
            <person name="Sanka R."/>
            <person name="DePew J."/>
            <person name="Purushe J."/>
            <person name="Galloway R.L."/>
            <person name="Vinetz J.M."/>
            <person name="Sutton G.G."/>
            <person name="Nierman W.C."/>
            <person name="Fouts D.E."/>
        </authorList>
    </citation>
    <scope>NUCLEOTIDE SEQUENCE [LARGE SCALE GENOMIC DNA]</scope>
    <source>
        <strain evidence="10 11">Sponselee CDC</strain>
    </source>
</reference>
<accession>M6BFH9</accession>
<keyword evidence="6" id="KW-0472">Membrane</keyword>
<organism evidence="10 11">
    <name type="scientific">Leptospira borgpetersenii serovar Hardjo-bovis str. Sponselee</name>
    <dbReference type="NCBI Taxonomy" id="1303729"/>
    <lineage>
        <taxon>Bacteria</taxon>
        <taxon>Pseudomonadati</taxon>
        <taxon>Spirochaetota</taxon>
        <taxon>Spirochaetia</taxon>
        <taxon>Leptospirales</taxon>
        <taxon>Leptospiraceae</taxon>
        <taxon>Leptospira</taxon>
    </lineage>
</organism>
<dbReference type="SUPFAM" id="SSF56954">
    <property type="entry name" value="Outer membrane efflux proteins (OEP)"/>
    <property type="match status" value="1"/>
</dbReference>
<name>M6BFH9_LEPBO</name>
<sequence length="602" mass="69895">MLSFLFVKSLQFRWIPVFVCFGIFHYMNLLEAKEKIILDIGSAERLGVENSPEIRLISSQQQIKRLLLNENWRAYFPTATVRWDRSHNIVSNTDDSRNQRLSLNVDQVVFDGGRRSLALDAAMSDLALAKYDLRLALNELRFKIRSKFYEVLSRKSAIEVYERSIDRQKQQLELGKKELELGESTVIRILEVENRLNEIKMQHENARMEYNNLLEDFKILLRLQANSELELKGDLLNSVKYNFIQFEEINLISLARKYRVDFDRAKAKELQTESQHRYAKYFYIPTVSLGGFYGYSGADYPPRQPEWGLNFRISMLMGPNQITDSSNFVSRRDDTDRSLSSSTTVSIYDQLSYKKQIVSTGVDAYQAKIASKQLGDIIETEIRKSLRGLNISWQSMSQADENIIIFEKILNIQELQVKLGEATRPQLAETEIRFLEAKNAQIDKMAPLLGLKNVGYMRAFTTKQKTNRRNAMKRKVYVGMDVHKETIQIAYLTSNSKEILKEQQIKHNEVQIKKFIKKLKTEWNEIYCCYEAGVTGYPLYRYLKSLGVNCILVAPGKIPRQNTDKIKTDKRDAIKLARLMRSGELESIHVPSEEDEAVRDYL</sequence>
<evidence type="ECO:0000256" key="1">
    <source>
        <dbReference type="ARBA" id="ARBA00004442"/>
    </source>
</evidence>
<evidence type="ECO:0000259" key="9">
    <source>
        <dbReference type="Pfam" id="PF01548"/>
    </source>
</evidence>
<evidence type="ECO:0000256" key="5">
    <source>
        <dbReference type="ARBA" id="ARBA00022692"/>
    </source>
</evidence>
<dbReference type="GO" id="GO:0009279">
    <property type="term" value="C:cell outer membrane"/>
    <property type="evidence" value="ECO:0007669"/>
    <property type="project" value="UniProtKB-SubCell"/>
</dbReference>
<dbReference type="InterPro" id="IPR051906">
    <property type="entry name" value="TolC-like"/>
</dbReference>
<evidence type="ECO:0000256" key="8">
    <source>
        <dbReference type="SAM" id="Coils"/>
    </source>
</evidence>
<evidence type="ECO:0000313" key="11">
    <source>
        <dbReference type="Proteomes" id="UP000011873"/>
    </source>
</evidence>
<comment type="similarity">
    <text evidence="2">Belongs to the outer membrane factor (OMF) (TC 1.B.17) family.</text>
</comment>
<dbReference type="GO" id="GO:0004803">
    <property type="term" value="F:transposase activity"/>
    <property type="evidence" value="ECO:0007669"/>
    <property type="project" value="InterPro"/>
</dbReference>
<dbReference type="GO" id="GO:0006313">
    <property type="term" value="P:DNA transposition"/>
    <property type="evidence" value="ECO:0007669"/>
    <property type="project" value="InterPro"/>
</dbReference>
<dbReference type="GO" id="GO:0003677">
    <property type="term" value="F:DNA binding"/>
    <property type="evidence" value="ECO:0007669"/>
    <property type="project" value="InterPro"/>
</dbReference>
<keyword evidence="7" id="KW-0998">Cell outer membrane</keyword>
<dbReference type="PANTHER" id="PTHR30026:SF20">
    <property type="entry name" value="OUTER MEMBRANE PROTEIN TOLC"/>
    <property type="match status" value="1"/>
</dbReference>
<dbReference type="Proteomes" id="UP000011873">
    <property type="component" value="Unassembled WGS sequence"/>
</dbReference>
<dbReference type="InterPro" id="IPR003423">
    <property type="entry name" value="OMP_efflux"/>
</dbReference>
<dbReference type="EMBL" id="ANMU01000160">
    <property type="protein sequence ID" value="EMJ78294.1"/>
    <property type="molecule type" value="Genomic_DNA"/>
</dbReference>
<evidence type="ECO:0000256" key="6">
    <source>
        <dbReference type="ARBA" id="ARBA00023136"/>
    </source>
</evidence>
<dbReference type="GO" id="GO:0015288">
    <property type="term" value="F:porin activity"/>
    <property type="evidence" value="ECO:0007669"/>
    <property type="project" value="TreeGrafter"/>
</dbReference>
<feature type="non-terminal residue" evidence="10">
    <location>
        <position position="602"/>
    </location>
</feature>
<dbReference type="InterPro" id="IPR002525">
    <property type="entry name" value="Transp_IS110-like_N"/>
</dbReference>
<evidence type="ECO:0000256" key="7">
    <source>
        <dbReference type="ARBA" id="ARBA00023237"/>
    </source>
</evidence>
<evidence type="ECO:0000256" key="4">
    <source>
        <dbReference type="ARBA" id="ARBA00022452"/>
    </source>
</evidence>
<gene>
    <name evidence="10" type="ORF">LEP1GSC016_0746</name>
</gene>
<proteinExistence type="inferred from homology"/>
<evidence type="ECO:0000256" key="2">
    <source>
        <dbReference type="ARBA" id="ARBA00007613"/>
    </source>
</evidence>
<comment type="caution">
    <text evidence="10">The sequence shown here is derived from an EMBL/GenBank/DDBJ whole genome shotgun (WGS) entry which is preliminary data.</text>
</comment>
<dbReference type="GO" id="GO:0015562">
    <property type="term" value="F:efflux transmembrane transporter activity"/>
    <property type="evidence" value="ECO:0007669"/>
    <property type="project" value="InterPro"/>
</dbReference>
<keyword evidence="4" id="KW-1134">Transmembrane beta strand</keyword>
<evidence type="ECO:0000313" key="10">
    <source>
        <dbReference type="EMBL" id="EMJ78294.1"/>
    </source>
</evidence>
<keyword evidence="8" id="KW-0175">Coiled coil</keyword>
<feature type="domain" description="Transposase IS110-like N-terminal" evidence="9">
    <location>
        <begin position="478"/>
        <end position="599"/>
    </location>
</feature>
<dbReference type="Gene3D" id="1.20.1600.10">
    <property type="entry name" value="Outer membrane efflux proteins (OEP)"/>
    <property type="match status" value="1"/>
</dbReference>
<dbReference type="PANTHER" id="PTHR30026">
    <property type="entry name" value="OUTER MEMBRANE PROTEIN TOLC"/>
    <property type="match status" value="1"/>
</dbReference>
<dbReference type="GO" id="GO:1990281">
    <property type="term" value="C:efflux pump complex"/>
    <property type="evidence" value="ECO:0007669"/>
    <property type="project" value="TreeGrafter"/>
</dbReference>
<dbReference type="AlphaFoldDB" id="M6BFH9"/>
<feature type="coiled-coil region" evidence="8">
    <location>
        <begin position="158"/>
        <end position="216"/>
    </location>
</feature>
<dbReference type="Pfam" id="PF01548">
    <property type="entry name" value="DEDD_Tnp_IS110"/>
    <property type="match status" value="1"/>
</dbReference>
<keyword evidence="3" id="KW-0813">Transport</keyword>
<keyword evidence="5" id="KW-0812">Transmembrane</keyword>
<dbReference type="Pfam" id="PF02321">
    <property type="entry name" value="OEP"/>
    <property type="match status" value="1"/>
</dbReference>
<comment type="subcellular location">
    <subcellularLocation>
        <location evidence="1">Cell outer membrane</location>
    </subcellularLocation>
</comment>
<evidence type="ECO:0000256" key="3">
    <source>
        <dbReference type="ARBA" id="ARBA00022448"/>
    </source>
</evidence>
<protein>
    <submittedName>
        <fullName evidence="10">Transposase</fullName>
    </submittedName>
</protein>